<dbReference type="PANTHER" id="PTHR30383">
    <property type="entry name" value="THIOESTERASE 1/PROTEASE 1/LYSOPHOSPHOLIPASE L1"/>
    <property type="match status" value="1"/>
</dbReference>
<dbReference type="Pfam" id="PF13472">
    <property type="entry name" value="Lipase_GDSL_2"/>
    <property type="match status" value="1"/>
</dbReference>
<accession>A0AAN8A048</accession>
<proteinExistence type="predicted"/>
<evidence type="ECO:0000313" key="4">
    <source>
        <dbReference type="EMBL" id="KAK5695822.1"/>
    </source>
</evidence>
<evidence type="ECO:0000256" key="2">
    <source>
        <dbReference type="SAM" id="SignalP"/>
    </source>
</evidence>
<dbReference type="Gene3D" id="3.40.50.1110">
    <property type="entry name" value="SGNH hydrolase"/>
    <property type="match status" value="1"/>
</dbReference>
<feature type="compositionally biased region" description="Low complexity" evidence="1">
    <location>
        <begin position="267"/>
        <end position="303"/>
    </location>
</feature>
<dbReference type="Proteomes" id="UP001310594">
    <property type="component" value="Unassembled WGS sequence"/>
</dbReference>
<feature type="chain" id="PRO_5043031637" description="SGNH hydrolase-type esterase domain-containing protein" evidence="2">
    <location>
        <begin position="28"/>
        <end position="344"/>
    </location>
</feature>
<dbReference type="AlphaFoldDB" id="A0AAN8A048"/>
<dbReference type="InterPro" id="IPR036514">
    <property type="entry name" value="SGNH_hydro_sf"/>
</dbReference>
<dbReference type="SUPFAM" id="SSF52266">
    <property type="entry name" value="SGNH hydrolase"/>
    <property type="match status" value="1"/>
</dbReference>
<dbReference type="InterPro" id="IPR051532">
    <property type="entry name" value="Ester_Hydrolysis_Enzymes"/>
</dbReference>
<gene>
    <name evidence="4" type="ORF">LTR97_008242</name>
</gene>
<protein>
    <recommendedName>
        <fullName evidence="3">SGNH hydrolase-type esterase domain-containing protein</fullName>
    </recommendedName>
</protein>
<reference evidence="4" key="1">
    <citation type="submission" date="2023-08" db="EMBL/GenBank/DDBJ databases">
        <title>Black Yeasts Isolated from many extreme environments.</title>
        <authorList>
            <person name="Coleine C."/>
            <person name="Stajich J.E."/>
            <person name="Selbmann L."/>
        </authorList>
    </citation>
    <scope>NUCLEOTIDE SEQUENCE</scope>
    <source>
        <strain evidence="4">CCFEE 5810</strain>
    </source>
</reference>
<dbReference type="PANTHER" id="PTHR30383:SF5">
    <property type="entry name" value="SGNH HYDROLASE-TYPE ESTERASE DOMAIN-CONTAINING PROTEIN"/>
    <property type="match status" value="1"/>
</dbReference>
<feature type="domain" description="SGNH hydrolase-type esterase" evidence="3">
    <location>
        <begin position="52"/>
        <end position="242"/>
    </location>
</feature>
<evidence type="ECO:0000313" key="5">
    <source>
        <dbReference type="Proteomes" id="UP001310594"/>
    </source>
</evidence>
<evidence type="ECO:0000259" key="3">
    <source>
        <dbReference type="Pfam" id="PF13472"/>
    </source>
</evidence>
<evidence type="ECO:0000256" key="1">
    <source>
        <dbReference type="SAM" id="MobiDB-lite"/>
    </source>
</evidence>
<keyword evidence="2" id="KW-0732">Signal</keyword>
<organism evidence="4 5">
    <name type="scientific">Elasticomyces elasticus</name>
    <dbReference type="NCBI Taxonomy" id="574655"/>
    <lineage>
        <taxon>Eukaryota</taxon>
        <taxon>Fungi</taxon>
        <taxon>Dikarya</taxon>
        <taxon>Ascomycota</taxon>
        <taxon>Pezizomycotina</taxon>
        <taxon>Dothideomycetes</taxon>
        <taxon>Dothideomycetidae</taxon>
        <taxon>Mycosphaerellales</taxon>
        <taxon>Teratosphaeriaceae</taxon>
        <taxon>Elasticomyces</taxon>
    </lineage>
</organism>
<dbReference type="EMBL" id="JAVRQU010000013">
    <property type="protein sequence ID" value="KAK5695822.1"/>
    <property type="molecule type" value="Genomic_DNA"/>
</dbReference>
<feature type="region of interest" description="Disordered" evidence="1">
    <location>
        <begin position="262"/>
        <end position="321"/>
    </location>
</feature>
<comment type="caution">
    <text evidence="4">The sequence shown here is derived from an EMBL/GenBank/DDBJ whole genome shotgun (WGS) entry which is preliminary data.</text>
</comment>
<feature type="signal peptide" evidence="2">
    <location>
        <begin position="1"/>
        <end position="27"/>
    </location>
</feature>
<dbReference type="GO" id="GO:0004622">
    <property type="term" value="F:phosphatidylcholine lysophospholipase activity"/>
    <property type="evidence" value="ECO:0007669"/>
    <property type="project" value="TreeGrafter"/>
</dbReference>
<dbReference type="InterPro" id="IPR013830">
    <property type="entry name" value="SGNH_hydro"/>
</dbReference>
<sequence>MFVNSHTLLPCVSLLGVIFLQASTISAQDLSWCTTAHGHGTSGSDITILPMGASIVYGLKSSDGNGFRLGLQDLLQANGTQTSMVGTQSSGDMSDPFHEAYQGVTIDGYNNKSYHSGAYDMGANVVLVLIGTNDCWYISAKNDIYDDPRKGAGIEAALRFGNLLGSIKTKLPDALVLAAELPRNTNQWADRCIQGFNSQLPDVVRDAAQQGQHIKFVEMYDVVPADEIQEDGTHPTDHGYQLMAQQWYDAVANATQELCVERNTRPTGSTTSSVASTATGTTSSSTATGAASRTASAAESTNSPSQSDGDDQSKSVSSASALSPRHTLGVLIAIVTWAYVARMA</sequence>
<name>A0AAN8A048_9PEZI</name>